<dbReference type="InterPro" id="IPR048667">
    <property type="entry name" value="Imm5-like"/>
</dbReference>
<dbReference type="Pfam" id="PF21805">
    <property type="entry name" value="Imm5_like"/>
    <property type="match status" value="1"/>
</dbReference>
<protein>
    <recommendedName>
        <fullName evidence="1">Imm-5-like domain-containing protein</fullName>
    </recommendedName>
</protein>
<evidence type="ECO:0000313" key="2">
    <source>
        <dbReference type="EMBL" id="OGC56911.1"/>
    </source>
</evidence>
<reference evidence="2 3" key="1">
    <citation type="journal article" date="2016" name="Nat. Commun.">
        <title>Thousands of microbial genomes shed light on interconnected biogeochemical processes in an aquifer system.</title>
        <authorList>
            <person name="Anantharaman K."/>
            <person name="Brown C.T."/>
            <person name="Hug L.A."/>
            <person name="Sharon I."/>
            <person name="Castelle C.J."/>
            <person name="Probst A.J."/>
            <person name="Thomas B.C."/>
            <person name="Singh A."/>
            <person name="Wilkins M.J."/>
            <person name="Karaoz U."/>
            <person name="Brodie E.L."/>
            <person name="Williams K.H."/>
            <person name="Hubbard S.S."/>
            <person name="Banfield J.F."/>
        </authorList>
    </citation>
    <scope>NUCLEOTIDE SEQUENCE [LARGE SCALE GENOMIC DNA]</scope>
</reference>
<proteinExistence type="predicted"/>
<sequence>MEYFKTGGSFSIIEKGQYCCLHAGQAVATAHVPLHALGSANYALQAIHRASSSEHVETLISKERGWQLQHLKVISNG</sequence>
<comment type="caution">
    <text evidence="2">The sequence shown here is derived from an EMBL/GenBank/DDBJ whole genome shotgun (WGS) entry which is preliminary data.</text>
</comment>
<gene>
    <name evidence="2" type="ORF">A2976_00650</name>
</gene>
<evidence type="ECO:0000259" key="1">
    <source>
        <dbReference type="Pfam" id="PF21805"/>
    </source>
</evidence>
<name>A0A1F4VI80_UNCKA</name>
<organism evidence="2 3">
    <name type="scientific">candidate division WWE3 bacterium RIFCSPLOWO2_01_FULL_41_9</name>
    <dbReference type="NCBI Taxonomy" id="1802626"/>
    <lineage>
        <taxon>Bacteria</taxon>
        <taxon>Katanobacteria</taxon>
    </lineage>
</organism>
<accession>A0A1F4VI80</accession>
<dbReference type="AlphaFoldDB" id="A0A1F4VI80"/>
<evidence type="ECO:0000313" key="3">
    <source>
        <dbReference type="Proteomes" id="UP000178346"/>
    </source>
</evidence>
<dbReference type="Proteomes" id="UP000178346">
    <property type="component" value="Unassembled WGS sequence"/>
</dbReference>
<dbReference type="EMBL" id="MEVJ01000038">
    <property type="protein sequence ID" value="OGC56911.1"/>
    <property type="molecule type" value="Genomic_DNA"/>
</dbReference>
<feature type="domain" description="Imm-5-like" evidence="1">
    <location>
        <begin position="16"/>
        <end position="72"/>
    </location>
</feature>